<accession>A0A443SMZ0</accession>
<dbReference type="EMBL" id="NCKV01001181">
    <property type="protein sequence ID" value="RWS28852.1"/>
    <property type="molecule type" value="Genomic_DNA"/>
</dbReference>
<evidence type="ECO:0000256" key="5">
    <source>
        <dbReference type="ARBA" id="ARBA00022989"/>
    </source>
</evidence>
<dbReference type="AlphaFoldDB" id="A0A443SMZ0"/>
<keyword evidence="5" id="KW-1133">Transmembrane helix</keyword>
<evidence type="ECO:0000313" key="8">
    <source>
        <dbReference type="EMBL" id="RWS28852.1"/>
    </source>
</evidence>
<keyword evidence="6" id="KW-0175">Coiled coil</keyword>
<protein>
    <submittedName>
        <fullName evidence="8">Protein MRVI1-like isoform X2</fullName>
    </submittedName>
</protein>
<dbReference type="Pfam" id="PF05781">
    <property type="entry name" value="MRVI1"/>
    <property type="match status" value="1"/>
</dbReference>
<organism evidence="8 9">
    <name type="scientific">Leptotrombidium deliense</name>
    <dbReference type="NCBI Taxonomy" id="299467"/>
    <lineage>
        <taxon>Eukaryota</taxon>
        <taxon>Metazoa</taxon>
        <taxon>Ecdysozoa</taxon>
        <taxon>Arthropoda</taxon>
        <taxon>Chelicerata</taxon>
        <taxon>Arachnida</taxon>
        <taxon>Acari</taxon>
        <taxon>Acariformes</taxon>
        <taxon>Trombidiformes</taxon>
        <taxon>Prostigmata</taxon>
        <taxon>Anystina</taxon>
        <taxon>Parasitengona</taxon>
        <taxon>Trombiculoidea</taxon>
        <taxon>Trombiculidae</taxon>
        <taxon>Leptotrombidium</taxon>
    </lineage>
</organism>
<keyword evidence="7" id="KW-0472">Membrane</keyword>
<evidence type="ECO:0000256" key="1">
    <source>
        <dbReference type="ARBA" id="ARBA00004167"/>
    </source>
</evidence>
<dbReference type="PANTHER" id="PTHR15352">
    <property type="entry name" value="LYMPHOID-RESTRICTED MEMBRANE PROTEIN, JAW1"/>
    <property type="match status" value="1"/>
</dbReference>
<evidence type="ECO:0000256" key="2">
    <source>
        <dbReference type="ARBA" id="ARBA00004496"/>
    </source>
</evidence>
<comment type="subcellular location">
    <subcellularLocation>
        <location evidence="2">Cytoplasm</location>
    </subcellularLocation>
    <subcellularLocation>
        <location evidence="1">Membrane</location>
        <topology evidence="1">Single-pass membrane protein</topology>
    </subcellularLocation>
</comment>
<dbReference type="STRING" id="299467.A0A443SMZ0"/>
<keyword evidence="9" id="KW-1185">Reference proteome</keyword>
<evidence type="ECO:0000256" key="6">
    <source>
        <dbReference type="ARBA" id="ARBA00023054"/>
    </source>
</evidence>
<reference evidence="8 9" key="1">
    <citation type="journal article" date="2018" name="Gigascience">
        <title>Genomes of trombidid mites reveal novel predicted allergens and laterally-transferred genes associated with secondary metabolism.</title>
        <authorList>
            <person name="Dong X."/>
            <person name="Chaisiri K."/>
            <person name="Xia D."/>
            <person name="Armstrong S.D."/>
            <person name="Fang Y."/>
            <person name="Donnelly M.J."/>
            <person name="Kadowaki T."/>
            <person name="McGarry J.W."/>
            <person name="Darby A.C."/>
            <person name="Makepeace B.L."/>
        </authorList>
    </citation>
    <scope>NUCLEOTIDE SEQUENCE [LARGE SCALE GENOMIC DNA]</scope>
    <source>
        <strain evidence="8">UoL-UT</strain>
    </source>
</reference>
<dbReference type="GO" id="GO:0005737">
    <property type="term" value="C:cytoplasm"/>
    <property type="evidence" value="ECO:0007669"/>
    <property type="project" value="UniProtKB-SubCell"/>
</dbReference>
<name>A0A443SMZ0_9ACAR</name>
<keyword evidence="4" id="KW-0812">Transmembrane</keyword>
<dbReference type="VEuPathDB" id="VectorBase:LDEU003189"/>
<dbReference type="InterPro" id="IPR008677">
    <property type="entry name" value="MRVI1"/>
</dbReference>
<dbReference type="PANTHER" id="PTHR15352:SF1">
    <property type="entry name" value="KASH5-LIKE COILED-COIL DOMAIN-CONTAINING PROTEIN"/>
    <property type="match status" value="1"/>
</dbReference>
<dbReference type="OrthoDB" id="10062605at2759"/>
<proteinExistence type="predicted"/>
<evidence type="ECO:0000256" key="3">
    <source>
        <dbReference type="ARBA" id="ARBA00022490"/>
    </source>
</evidence>
<evidence type="ECO:0000313" key="9">
    <source>
        <dbReference type="Proteomes" id="UP000288716"/>
    </source>
</evidence>
<dbReference type="Proteomes" id="UP000288716">
    <property type="component" value="Unassembled WGS sequence"/>
</dbReference>
<gene>
    <name evidence="8" type="ORF">B4U80_08720</name>
</gene>
<comment type="caution">
    <text evidence="8">The sequence shown here is derived from an EMBL/GenBank/DDBJ whole genome shotgun (WGS) entry which is preliminary data.</text>
</comment>
<evidence type="ECO:0000256" key="4">
    <source>
        <dbReference type="ARBA" id="ARBA00022692"/>
    </source>
</evidence>
<evidence type="ECO:0000256" key="7">
    <source>
        <dbReference type="ARBA" id="ARBA00023136"/>
    </source>
</evidence>
<sequence>MIYRTFRELSKEEIESKFECLAIAFDTDKWTLKQRLELQTHYRQVAEEDVCRELILIRDSVNVLNQVFSSMLNGSRSEDIRNSVYELFPQIHQNVDVVQRCVNAISSRSEVLGTVKEELRLSRAFELILLHVENLKRERDKERFRLKEARKLLINVNQSTNRTNRSDKFASVEQLCIDEQTDEEMIGIQRYQRSISVAIPARSVSIAVKLIAQLFTVIAIG</sequence>
<dbReference type="GO" id="GO:0016020">
    <property type="term" value="C:membrane"/>
    <property type="evidence" value="ECO:0007669"/>
    <property type="project" value="UniProtKB-SubCell"/>
</dbReference>
<keyword evidence="3" id="KW-0963">Cytoplasm</keyword>